<organism evidence="1 2">
    <name type="scientific">Chryseobacterium wanjuense</name>
    <dbReference type="NCBI Taxonomy" id="356305"/>
    <lineage>
        <taxon>Bacteria</taxon>
        <taxon>Pseudomonadati</taxon>
        <taxon>Bacteroidota</taxon>
        <taxon>Flavobacteriia</taxon>
        <taxon>Flavobacteriales</taxon>
        <taxon>Weeksellaceae</taxon>
        <taxon>Chryseobacterium group</taxon>
        <taxon>Chryseobacterium</taxon>
    </lineage>
</organism>
<evidence type="ECO:0000313" key="2">
    <source>
        <dbReference type="Proteomes" id="UP000199469"/>
    </source>
</evidence>
<dbReference type="RefSeq" id="WP_089791741.1">
    <property type="nucleotide sequence ID" value="NZ_FOIU01000001.1"/>
</dbReference>
<gene>
    <name evidence="1" type="ORF">SAMN05421841_1869</name>
</gene>
<name>A0A1I0QF61_9FLAO</name>
<protein>
    <submittedName>
        <fullName evidence="1">Uncharacterized protein</fullName>
    </submittedName>
</protein>
<keyword evidence="2" id="KW-1185">Reference proteome</keyword>
<evidence type="ECO:0000313" key="1">
    <source>
        <dbReference type="EMBL" id="SEW25734.1"/>
    </source>
</evidence>
<dbReference type="AlphaFoldDB" id="A0A1I0QF61"/>
<sequence>MPSEHQYEFHVIERQSFEDLAVANQFIEEKYFNAEPFWIYSYKHKSLFAEVDKILKKRRSWDQQRDLYGDQESSCLEVCFDDDNYIDSVKLRIDFGVSYVEVLFELLWLFRTKDLVIIDENLRRQPLNFEIIDRVIQSSKRWEKYFWGEVKE</sequence>
<dbReference type="EMBL" id="FOIU01000001">
    <property type="protein sequence ID" value="SEW25734.1"/>
    <property type="molecule type" value="Genomic_DNA"/>
</dbReference>
<proteinExistence type="predicted"/>
<accession>A0A1I0QF61</accession>
<dbReference type="Proteomes" id="UP000199469">
    <property type="component" value="Unassembled WGS sequence"/>
</dbReference>
<dbReference type="OrthoDB" id="982601at2"/>
<reference evidence="2" key="1">
    <citation type="submission" date="2016-10" db="EMBL/GenBank/DDBJ databases">
        <authorList>
            <person name="Varghese N."/>
            <person name="Submissions S."/>
        </authorList>
    </citation>
    <scope>NUCLEOTIDE SEQUENCE [LARGE SCALE GENOMIC DNA]</scope>
    <source>
        <strain evidence="2">DSM 17724</strain>
    </source>
</reference>